<gene>
    <name evidence="1" type="ORF">ZRA01_33450</name>
</gene>
<keyword evidence="2" id="KW-1185">Reference proteome</keyword>
<protein>
    <submittedName>
        <fullName evidence="1">Uncharacterized protein</fullName>
    </submittedName>
</protein>
<accession>A0A4Y4CYT5</accession>
<proteinExistence type="predicted"/>
<dbReference type="Proteomes" id="UP000318422">
    <property type="component" value="Unassembled WGS sequence"/>
</dbReference>
<evidence type="ECO:0000313" key="2">
    <source>
        <dbReference type="Proteomes" id="UP000318422"/>
    </source>
</evidence>
<dbReference type="EMBL" id="BJNV01000073">
    <property type="protein sequence ID" value="GEC97272.1"/>
    <property type="molecule type" value="Genomic_DNA"/>
</dbReference>
<organism evidence="1 2">
    <name type="scientific">Zoogloea ramigera</name>
    <dbReference type="NCBI Taxonomy" id="350"/>
    <lineage>
        <taxon>Bacteria</taxon>
        <taxon>Pseudomonadati</taxon>
        <taxon>Pseudomonadota</taxon>
        <taxon>Betaproteobacteria</taxon>
        <taxon>Rhodocyclales</taxon>
        <taxon>Zoogloeaceae</taxon>
        <taxon>Zoogloea</taxon>
    </lineage>
</organism>
<sequence>MNIMDVVKYLRELARKCHLPDTAGDELAHLRAENALLRATLDGASQAMAAAPIWHTQHRVLGEILSSASRKLAELDAARAAQAAPRQQPAEKALSEI</sequence>
<reference evidence="1 2" key="1">
    <citation type="submission" date="2019-06" db="EMBL/GenBank/DDBJ databases">
        <title>Whole genome shotgun sequence of Zoogloea ramigera NBRC 15342.</title>
        <authorList>
            <person name="Hosoyama A."/>
            <person name="Uohara A."/>
            <person name="Ohji S."/>
            <person name="Ichikawa N."/>
        </authorList>
    </citation>
    <scope>NUCLEOTIDE SEQUENCE [LARGE SCALE GENOMIC DNA]</scope>
    <source>
        <strain evidence="1 2">NBRC 15342</strain>
    </source>
</reference>
<name>A0A4Y4CYT5_ZOORA</name>
<comment type="caution">
    <text evidence="1">The sequence shown here is derived from an EMBL/GenBank/DDBJ whole genome shotgun (WGS) entry which is preliminary data.</text>
</comment>
<dbReference type="AlphaFoldDB" id="A0A4Y4CYT5"/>
<evidence type="ECO:0000313" key="1">
    <source>
        <dbReference type="EMBL" id="GEC97272.1"/>
    </source>
</evidence>